<feature type="region of interest" description="Disordered" evidence="1">
    <location>
        <begin position="25"/>
        <end position="73"/>
    </location>
</feature>
<protein>
    <submittedName>
        <fullName evidence="2">Uncharacterized protein</fullName>
    </submittedName>
</protein>
<evidence type="ECO:0000313" key="3">
    <source>
        <dbReference type="Proteomes" id="UP000053676"/>
    </source>
</evidence>
<dbReference type="AlphaFoldDB" id="W2TQB1"/>
<feature type="region of interest" description="Disordered" evidence="1">
    <location>
        <begin position="95"/>
        <end position="180"/>
    </location>
</feature>
<proteinExistence type="predicted"/>
<reference evidence="3" key="1">
    <citation type="journal article" date="2014" name="Nat. Genet.">
        <title>Genome of the human hookworm Necator americanus.</title>
        <authorList>
            <person name="Tang Y.T."/>
            <person name="Gao X."/>
            <person name="Rosa B.A."/>
            <person name="Abubucker S."/>
            <person name="Hallsworth-Pepin K."/>
            <person name="Martin J."/>
            <person name="Tyagi R."/>
            <person name="Heizer E."/>
            <person name="Zhang X."/>
            <person name="Bhonagiri-Palsikar V."/>
            <person name="Minx P."/>
            <person name="Warren W.C."/>
            <person name="Wang Q."/>
            <person name="Zhan B."/>
            <person name="Hotez P.J."/>
            <person name="Sternberg P.W."/>
            <person name="Dougall A."/>
            <person name="Gaze S.T."/>
            <person name="Mulvenna J."/>
            <person name="Sotillo J."/>
            <person name="Ranganathan S."/>
            <person name="Rabelo E.M."/>
            <person name="Wilson R.K."/>
            <person name="Felgner P.L."/>
            <person name="Bethony J."/>
            <person name="Hawdon J.M."/>
            <person name="Gasser R.B."/>
            <person name="Loukas A."/>
            <person name="Mitreva M."/>
        </authorList>
    </citation>
    <scope>NUCLEOTIDE SEQUENCE [LARGE SCALE GENOMIC DNA]</scope>
</reference>
<keyword evidence="3" id="KW-1185">Reference proteome</keyword>
<evidence type="ECO:0000256" key="1">
    <source>
        <dbReference type="SAM" id="MobiDB-lite"/>
    </source>
</evidence>
<dbReference type="KEGG" id="nai:NECAME_17297"/>
<sequence>MGGRPPPLPPPNLVPLIPAPQLQHAAVVNNPVAGTPPTPPSNRLSPPQVRVPVPPGLQQPPRAVFPPFRNVGPVQAAKPPQPVVAAMPPPARVPLPLAPPPMGRAQSAPPLFRAPAPFQGIAPVRPGAQYPDQPPVPPGSAPDAESPAPVRTPREDVKSVKAAGSGGKTPIGSERPPKTVPRVEYIWSPYPSIFNNYHNLSR</sequence>
<name>W2TQB1_NECAM</name>
<dbReference type="EMBL" id="KI658051">
    <property type="protein sequence ID" value="ETN83993.1"/>
    <property type="molecule type" value="Genomic_DNA"/>
</dbReference>
<accession>W2TQB1</accession>
<evidence type="ECO:0000313" key="2">
    <source>
        <dbReference type="EMBL" id="ETN83993.1"/>
    </source>
</evidence>
<organism evidence="2 3">
    <name type="scientific">Necator americanus</name>
    <name type="common">Human hookworm</name>
    <dbReference type="NCBI Taxonomy" id="51031"/>
    <lineage>
        <taxon>Eukaryota</taxon>
        <taxon>Metazoa</taxon>
        <taxon>Ecdysozoa</taxon>
        <taxon>Nematoda</taxon>
        <taxon>Chromadorea</taxon>
        <taxon>Rhabditida</taxon>
        <taxon>Rhabditina</taxon>
        <taxon>Rhabditomorpha</taxon>
        <taxon>Strongyloidea</taxon>
        <taxon>Ancylostomatidae</taxon>
        <taxon>Bunostominae</taxon>
        <taxon>Necator</taxon>
    </lineage>
</organism>
<gene>
    <name evidence="2" type="ORF">NECAME_17297</name>
</gene>
<dbReference type="Proteomes" id="UP000053676">
    <property type="component" value="Unassembled WGS sequence"/>
</dbReference>